<dbReference type="Proteomes" id="UP001212803">
    <property type="component" value="Chromosome"/>
</dbReference>
<keyword evidence="2" id="KW-0413">Isomerase</keyword>
<dbReference type="InterPro" id="IPR001347">
    <property type="entry name" value="SIS_dom"/>
</dbReference>
<evidence type="ECO:0000256" key="1">
    <source>
        <dbReference type="ARBA" id="ARBA00010523"/>
    </source>
</evidence>
<sequence length="355" mass="36927">MSPAFEPEPAAAAVDRAGMWRHIAAFGDLLAREWRRSADLELPLPSGRMPDQLVIAATGGSAAAGDIVAALAAPVSEIPITVVRGRELPNFVGERTLVVAVSCSGNTAETLALYDDAWRRDAPLIAITRGGRLAARCEDDGVPAWRFDYDAPPRAAVAPLLAPLLRIVERLGLYLVTTPDIEQAAARCAALAAEQLAAGSSAARAAGAAAGRIPLILAGGPLVPLAERARNQLAENAKLLAASAALPEAAHNLVVGLDPALAPARWTLLALAAEGDPAAPYLEVIEELAASRGIPFLRLPIPGTSPFEQALAALVTVDALSWQAAIARGIDPTPIPEIESIRERLARLSSAEIST</sequence>
<dbReference type="EMBL" id="CP115149">
    <property type="protein sequence ID" value="WBL35305.1"/>
    <property type="molecule type" value="Genomic_DNA"/>
</dbReference>
<dbReference type="RefSeq" id="WP_270055832.1">
    <property type="nucleotide sequence ID" value="NZ_CP115149.1"/>
</dbReference>
<dbReference type="SUPFAM" id="SSF53697">
    <property type="entry name" value="SIS domain"/>
    <property type="match status" value="1"/>
</dbReference>
<dbReference type="Pfam" id="PF01380">
    <property type="entry name" value="SIS"/>
    <property type="match status" value="1"/>
</dbReference>
<dbReference type="PROSITE" id="PS51464">
    <property type="entry name" value="SIS"/>
    <property type="match status" value="1"/>
</dbReference>
<reference evidence="4 5" key="1">
    <citation type="journal article" date="2023" name="ISME J.">
        <title>Thermophilic Dehalococcoidia with unusual traits shed light on an unexpected past.</title>
        <authorList>
            <person name="Palmer M."/>
            <person name="Covington J.K."/>
            <person name="Zhou E.M."/>
            <person name="Thomas S.C."/>
            <person name="Habib N."/>
            <person name="Seymour C.O."/>
            <person name="Lai D."/>
            <person name="Johnston J."/>
            <person name="Hashimi A."/>
            <person name="Jiao J.Y."/>
            <person name="Muok A.R."/>
            <person name="Liu L."/>
            <person name="Xian W.D."/>
            <person name="Zhi X.Y."/>
            <person name="Li M.M."/>
            <person name="Silva L.P."/>
            <person name="Bowen B.P."/>
            <person name="Louie K."/>
            <person name="Briegel A."/>
            <person name="Pett-Ridge J."/>
            <person name="Weber P.K."/>
            <person name="Tocheva E.I."/>
            <person name="Woyke T."/>
            <person name="Northen T.R."/>
            <person name="Mayali X."/>
            <person name="Li W.J."/>
            <person name="Hedlund B.P."/>
        </authorList>
    </citation>
    <scope>NUCLEOTIDE SEQUENCE [LARGE SCALE GENOMIC DNA]</scope>
    <source>
        <strain evidence="4 5">YIM 72310</strain>
    </source>
</reference>
<organism evidence="4 5">
    <name type="scientific">Tepidiforma flava</name>
    <dbReference type="NCBI Taxonomy" id="3004094"/>
    <lineage>
        <taxon>Bacteria</taxon>
        <taxon>Bacillati</taxon>
        <taxon>Chloroflexota</taxon>
        <taxon>Tepidiformia</taxon>
        <taxon>Tepidiformales</taxon>
        <taxon>Tepidiformaceae</taxon>
        <taxon>Tepidiforma</taxon>
    </lineage>
</organism>
<dbReference type="InterPro" id="IPR019490">
    <property type="entry name" value="Glu6P/Mann6P_isomerase_C"/>
</dbReference>
<dbReference type="InterPro" id="IPR046348">
    <property type="entry name" value="SIS_dom_sf"/>
</dbReference>
<dbReference type="Gene3D" id="3.40.50.10490">
    <property type="entry name" value="Glucose-6-phosphate isomerase like protein, domain 1"/>
    <property type="match status" value="2"/>
</dbReference>
<protein>
    <submittedName>
        <fullName evidence="4">SIS domain-containing protein</fullName>
    </submittedName>
</protein>
<accession>A0ABY7M5L7</accession>
<proteinExistence type="inferred from homology"/>
<feature type="domain" description="SIS" evidence="3">
    <location>
        <begin position="40"/>
        <end position="214"/>
    </location>
</feature>
<evidence type="ECO:0000313" key="4">
    <source>
        <dbReference type="EMBL" id="WBL35305.1"/>
    </source>
</evidence>
<dbReference type="Pfam" id="PF10432">
    <property type="entry name" value="bact-PGI_C"/>
    <property type="match status" value="1"/>
</dbReference>
<gene>
    <name evidence="4" type="ORF">O0235_11000</name>
</gene>
<comment type="similarity">
    <text evidence="1">Belongs to the PGI/PMI family.</text>
</comment>
<evidence type="ECO:0000313" key="5">
    <source>
        <dbReference type="Proteomes" id="UP001212803"/>
    </source>
</evidence>
<name>A0ABY7M5L7_9CHLR</name>
<evidence type="ECO:0000256" key="2">
    <source>
        <dbReference type="ARBA" id="ARBA00023235"/>
    </source>
</evidence>
<evidence type="ECO:0000259" key="3">
    <source>
        <dbReference type="PROSITE" id="PS51464"/>
    </source>
</evidence>
<keyword evidence="5" id="KW-1185">Reference proteome</keyword>